<evidence type="ECO:0000313" key="2">
    <source>
        <dbReference type="EMBL" id="PVH92529.1"/>
    </source>
</evidence>
<feature type="domain" description="Heterokaryon incompatibility" evidence="1">
    <location>
        <begin position="7"/>
        <end position="137"/>
    </location>
</feature>
<dbReference type="InterPro" id="IPR010730">
    <property type="entry name" value="HET"/>
</dbReference>
<dbReference type="Pfam" id="PF06985">
    <property type="entry name" value="HET"/>
    <property type="match status" value="1"/>
</dbReference>
<name>A0A2V1D4G5_9PLEO</name>
<dbReference type="OrthoDB" id="5386682at2759"/>
<dbReference type="EMBL" id="KZ805671">
    <property type="protein sequence ID" value="PVH92529.1"/>
    <property type="molecule type" value="Genomic_DNA"/>
</dbReference>
<reference evidence="2 3" key="1">
    <citation type="journal article" date="2018" name="Sci. Rep.">
        <title>Comparative genomics provides insights into the lifestyle and reveals functional heterogeneity of dark septate endophytic fungi.</title>
        <authorList>
            <person name="Knapp D.G."/>
            <person name="Nemeth J.B."/>
            <person name="Barry K."/>
            <person name="Hainaut M."/>
            <person name="Henrissat B."/>
            <person name="Johnson J."/>
            <person name="Kuo A."/>
            <person name="Lim J.H.P."/>
            <person name="Lipzen A."/>
            <person name="Nolan M."/>
            <person name="Ohm R.A."/>
            <person name="Tamas L."/>
            <person name="Grigoriev I.V."/>
            <person name="Spatafora J.W."/>
            <person name="Nagy L.G."/>
            <person name="Kovacs G.M."/>
        </authorList>
    </citation>
    <scope>NUCLEOTIDE SEQUENCE [LARGE SCALE GENOMIC DNA]</scope>
    <source>
        <strain evidence="2 3">DSE2036</strain>
    </source>
</reference>
<sequence length="146" mass="17321">MVPHGNYRCLSYTWGEPGDEFDIIVNDQPFRIRRNLHDFLLVARSKSHLSGSLWIDALSINQNDPVEKGHQVQRMGQIYSNAQEVLVWLGERTELHPIFQFSKNYLDTRSKRIPPALSKYVRFYANSYWRRAWVIQEFLLARNIRL</sequence>
<evidence type="ECO:0000259" key="1">
    <source>
        <dbReference type="Pfam" id="PF06985"/>
    </source>
</evidence>
<dbReference type="PANTHER" id="PTHR24148:SF73">
    <property type="entry name" value="HET DOMAIN PROTEIN (AFU_ORTHOLOGUE AFUA_8G01020)"/>
    <property type="match status" value="1"/>
</dbReference>
<organism evidence="2 3">
    <name type="scientific">Periconia macrospinosa</name>
    <dbReference type="NCBI Taxonomy" id="97972"/>
    <lineage>
        <taxon>Eukaryota</taxon>
        <taxon>Fungi</taxon>
        <taxon>Dikarya</taxon>
        <taxon>Ascomycota</taxon>
        <taxon>Pezizomycotina</taxon>
        <taxon>Dothideomycetes</taxon>
        <taxon>Pleosporomycetidae</taxon>
        <taxon>Pleosporales</taxon>
        <taxon>Massarineae</taxon>
        <taxon>Periconiaceae</taxon>
        <taxon>Periconia</taxon>
    </lineage>
</organism>
<protein>
    <submittedName>
        <fullName evidence="2">Heterokaryon incompatibility</fullName>
    </submittedName>
</protein>
<proteinExistence type="predicted"/>
<evidence type="ECO:0000313" key="3">
    <source>
        <dbReference type="Proteomes" id="UP000244855"/>
    </source>
</evidence>
<dbReference type="InterPro" id="IPR052895">
    <property type="entry name" value="HetReg/Transcr_Mod"/>
</dbReference>
<dbReference type="AlphaFoldDB" id="A0A2V1D4G5"/>
<accession>A0A2V1D4G5</accession>
<dbReference type="STRING" id="97972.A0A2V1D4G5"/>
<gene>
    <name evidence="2" type="ORF">DM02DRAFT_543415</name>
</gene>
<dbReference type="Proteomes" id="UP000244855">
    <property type="component" value="Unassembled WGS sequence"/>
</dbReference>
<keyword evidence="3" id="KW-1185">Reference proteome</keyword>
<feature type="non-terminal residue" evidence="2">
    <location>
        <position position="146"/>
    </location>
</feature>
<dbReference type="PANTHER" id="PTHR24148">
    <property type="entry name" value="ANKYRIN REPEAT DOMAIN-CONTAINING PROTEIN 39 HOMOLOG-RELATED"/>
    <property type="match status" value="1"/>
</dbReference>